<evidence type="ECO:0000256" key="4">
    <source>
        <dbReference type="ARBA" id="ARBA00022496"/>
    </source>
</evidence>
<evidence type="ECO:0000256" key="8">
    <source>
        <dbReference type="ARBA" id="ARBA00023065"/>
    </source>
</evidence>
<keyword evidence="8" id="KW-0406">Ion transport</keyword>
<name>Q7NNQ6_GLOVI</name>
<reference evidence="14 15" key="1">
    <citation type="journal article" date="2003" name="DNA Res.">
        <title>Complete genome structure of Gloeobacter violaceus PCC 7421, a cyanobacterium that lacks thylakoids.</title>
        <authorList>
            <person name="Nakamura Y."/>
            <person name="Kaneko T."/>
            <person name="Sato S."/>
            <person name="Mimuro M."/>
            <person name="Miyashita H."/>
            <person name="Tsuchiya T."/>
            <person name="Sasamoto S."/>
            <person name="Watanabe A."/>
            <person name="Kawashima K."/>
            <person name="Kishida Y."/>
            <person name="Kiyokawa C."/>
            <person name="Kohara M."/>
            <person name="Matsumoto M."/>
            <person name="Matsuno A."/>
            <person name="Nakazaki N."/>
            <person name="Shimpo S."/>
            <person name="Takeuchi C."/>
            <person name="Yamada M."/>
            <person name="Tabata S."/>
        </authorList>
    </citation>
    <scope>NUCLEOTIDE SEQUENCE [LARGE SCALE GENOMIC DNA]</scope>
    <source>
        <strain evidence="15">ATCC 29082 / PCC 7421</strain>
    </source>
</reference>
<keyword evidence="9" id="KW-0798">TonB box</keyword>
<evidence type="ECO:0000256" key="3">
    <source>
        <dbReference type="ARBA" id="ARBA00022452"/>
    </source>
</evidence>
<dbReference type="OrthoDB" id="9775095at2"/>
<dbReference type="InterPro" id="IPR036942">
    <property type="entry name" value="Beta-barrel_TonB_sf"/>
</dbReference>
<keyword evidence="10 12" id="KW-0472">Membrane</keyword>
<dbReference type="InterPro" id="IPR000531">
    <property type="entry name" value="Beta-barrel_TonB"/>
</dbReference>
<comment type="subcellular location">
    <subcellularLocation>
        <location evidence="1 12">Cell outer membrane</location>
        <topology evidence="1 12">Multi-pass membrane protein</topology>
    </subcellularLocation>
</comment>
<dbReference type="GO" id="GO:0006826">
    <property type="term" value="P:iron ion transport"/>
    <property type="evidence" value="ECO:0007669"/>
    <property type="project" value="UniProtKB-KW"/>
</dbReference>
<dbReference type="EMBL" id="BA000045">
    <property type="protein sequence ID" value="BAC88295.1"/>
    <property type="molecule type" value="Genomic_DNA"/>
</dbReference>
<dbReference type="SUPFAM" id="SSF56935">
    <property type="entry name" value="Porins"/>
    <property type="match status" value="1"/>
</dbReference>
<keyword evidence="3 12" id="KW-1134">Transmembrane beta strand</keyword>
<evidence type="ECO:0000313" key="14">
    <source>
        <dbReference type="EMBL" id="BAC88295.1"/>
    </source>
</evidence>
<dbReference type="eggNOG" id="COG4773">
    <property type="taxonomic scope" value="Bacteria"/>
</dbReference>
<accession>Q7NNQ6</accession>
<keyword evidence="7" id="KW-0408">Iron</keyword>
<keyword evidence="5 12" id="KW-0812">Transmembrane</keyword>
<evidence type="ECO:0000313" key="15">
    <source>
        <dbReference type="Proteomes" id="UP000000557"/>
    </source>
</evidence>
<evidence type="ECO:0000256" key="9">
    <source>
        <dbReference type="ARBA" id="ARBA00023077"/>
    </source>
</evidence>
<dbReference type="AlphaFoldDB" id="Q7NNQ6"/>
<proteinExistence type="inferred from homology"/>
<keyword evidence="4" id="KW-0410">Iron transport</keyword>
<dbReference type="KEGG" id="gvi:glr0354"/>
<dbReference type="PANTHER" id="PTHR32552:SF68">
    <property type="entry name" value="FERRICHROME OUTER MEMBRANE TRANSPORTER_PHAGE RECEPTOR"/>
    <property type="match status" value="1"/>
</dbReference>
<dbReference type="InParanoid" id="Q7NNQ6"/>
<dbReference type="HOGENOM" id="CLU_1675425_0_0_3"/>
<evidence type="ECO:0000256" key="10">
    <source>
        <dbReference type="ARBA" id="ARBA00023136"/>
    </source>
</evidence>
<feature type="domain" description="TonB-dependent receptor-like beta-barrel" evidence="13">
    <location>
        <begin position="16"/>
        <end position="117"/>
    </location>
</feature>
<dbReference type="Pfam" id="PF00593">
    <property type="entry name" value="TonB_dep_Rec_b-barrel"/>
    <property type="match status" value="1"/>
</dbReference>
<dbReference type="GO" id="GO:0009279">
    <property type="term" value="C:cell outer membrane"/>
    <property type="evidence" value="ECO:0007669"/>
    <property type="project" value="UniProtKB-SubCell"/>
</dbReference>
<protein>
    <submittedName>
        <fullName evidence="14">Glr0354 protein</fullName>
    </submittedName>
</protein>
<dbReference type="RefSeq" id="WP_011140358.1">
    <property type="nucleotide sequence ID" value="NC_005125.1"/>
</dbReference>
<keyword evidence="6" id="KW-0732">Signal</keyword>
<sequence>MPTCPIIRRSATGQLFRPVTGVQYEVGAKAELAGGRSLATAALYELTKQNALTTDPDNPLFSIQTGEVQSKGFEVDLSGRPLPGWDIYASYAYIDARYTRDNDIAVGTEVGGVPGTSLYRSVGGQTTSAGHCGWCMGRARCCDGAIVAVAPGAGWTR</sequence>
<keyword evidence="11 12" id="KW-0998">Cell outer membrane</keyword>
<comment type="similarity">
    <text evidence="12">Belongs to the TonB-dependent receptor family.</text>
</comment>
<evidence type="ECO:0000256" key="2">
    <source>
        <dbReference type="ARBA" id="ARBA00022448"/>
    </source>
</evidence>
<evidence type="ECO:0000256" key="5">
    <source>
        <dbReference type="ARBA" id="ARBA00022692"/>
    </source>
</evidence>
<dbReference type="PROSITE" id="PS52016">
    <property type="entry name" value="TONB_DEPENDENT_REC_3"/>
    <property type="match status" value="1"/>
</dbReference>
<organism evidence="14 15">
    <name type="scientific">Gloeobacter violaceus (strain ATCC 29082 / PCC 7421)</name>
    <dbReference type="NCBI Taxonomy" id="251221"/>
    <lineage>
        <taxon>Bacteria</taxon>
        <taxon>Bacillati</taxon>
        <taxon>Cyanobacteriota</taxon>
        <taxon>Cyanophyceae</taxon>
        <taxon>Gloeobacterales</taxon>
        <taxon>Gloeobacteraceae</taxon>
        <taxon>Gloeobacter</taxon>
    </lineage>
</organism>
<dbReference type="EnsemblBacteria" id="BAC88295">
    <property type="protein sequence ID" value="BAC88295"/>
    <property type="gene ID" value="BAC88295"/>
</dbReference>
<evidence type="ECO:0000259" key="13">
    <source>
        <dbReference type="Pfam" id="PF00593"/>
    </source>
</evidence>
<evidence type="ECO:0000256" key="12">
    <source>
        <dbReference type="PROSITE-ProRule" id="PRU01360"/>
    </source>
</evidence>
<dbReference type="Gene3D" id="2.40.170.20">
    <property type="entry name" value="TonB-dependent receptor, beta-barrel domain"/>
    <property type="match status" value="1"/>
</dbReference>
<reference evidence="14 15" key="2">
    <citation type="journal article" date="2003" name="DNA Res.">
        <title>Complete genome structure of Gloeobacter violaceus PCC 7421, a cyanobacterium that lacks thylakoids (supplement).</title>
        <authorList>
            <person name="Nakamura Y."/>
            <person name="Kaneko T."/>
            <person name="Sato S."/>
            <person name="Mimuro M."/>
            <person name="Miyashita H."/>
            <person name="Tsuchiya T."/>
            <person name="Sasamoto S."/>
            <person name="Watanabe A."/>
            <person name="Kawashima K."/>
            <person name="Kishida Y."/>
            <person name="Kiyokawa C."/>
            <person name="Kohara M."/>
            <person name="Matsumoto M."/>
            <person name="Matsuno A."/>
            <person name="Nakazaki N."/>
            <person name="Shimpo S."/>
            <person name="Takeuchi C."/>
            <person name="Yamada M."/>
            <person name="Tabata S."/>
        </authorList>
    </citation>
    <scope>NUCLEOTIDE SEQUENCE [LARGE SCALE GENOMIC DNA]</scope>
    <source>
        <strain evidence="15">ATCC 29082 / PCC 7421</strain>
    </source>
</reference>
<keyword evidence="2 12" id="KW-0813">Transport</keyword>
<evidence type="ECO:0000256" key="1">
    <source>
        <dbReference type="ARBA" id="ARBA00004571"/>
    </source>
</evidence>
<evidence type="ECO:0000256" key="6">
    <source>
        <dbReference type="ARBA" id="ARBA00022729"/>
    </source>
</evidence>
<dbReference type="Proteomes" id="UP000000557">
    <property type="component" value="Chromosome"/>
</dbReference>
<evidence type="ECO:0000256" key="7">
    <source>
        <dbReference type="ARBA" id="ARBA00023004"/>
    </source>
</evidence>
<dbReference type="STRING" id="251221.gene:10757826"/>
<evidence type="ECO:0000256" key="11">
    <source>
        <dbReference type="ARBA" id="ARBA00023237"/>
    </source>
</evidence>
<dbReference type="InterPro" id="IPR039426">
    <property type="entry name" value="TonB-dep_rcpt-like"/>
</dbReference>
<gene>
    <name evidence="14" type="ordered locus">glr0354</name>
</gene>
<dbReference type="PANTHER" id="PTHR32552">
    <property type="entry name" value="FERRICHROME IRON RECEPTOR-RELATED"/>
    <property type="match status" value="1"/>
</dbReference>
<keyword evidence="15" id="KW-1185">Reference proteome</keyword>